<dbReference type="InterPro" id="IPR001765">
    <property type="entry name" value="Carbonic_anhydrase"/>
</dbReference>
<dbReference type="VEuPathDB" id="FungiDB:CC77DRAFT_937213"/>
<evidence type="ECO:0000256" key="5">
    <source>
        <dbReference type="RuleBase" id="RU003956"/>
    </source>
</evidence>
<gene>
    <name evidence="6" type="ORF">AA0117_g13055</name>
</gene>
<dbReference type="PANTHER" id="PTHR43175:SF3">
    <property type="entry name" value="CARBON DISULFIDE HYDROLASE"/>
    <property type="match status" value="1"/>
</dbReference>
<dbReference type="SMART" id="SM00947">
    <property type="entry name" value="Pro_CA"/>
    <property type="match status" value="1"/>
</dbReference>
<evidence type="ECO:0000256" key="2">
    <source>
        <dbReference type="ARBA" id="ARBA00022723"/>
    </source>
</evidence>
<dbReference type="GO" id="GO:0004089">
    <property type="term" value="F:carbonate dehydratase activity"/>
    <property type="evidence" value="ECO:0007669"/>
    <property type="project" value="UniProtKB-UniRule"/>
</dbReference>
<dbReference type="PANTHER" id="PTHR43175">
    <property type="entry name" value="CARBONIC ANHYDRASE"/>
    <property type="match status" value="1"/>
</dbReference>
<organism evidence="6 7">
    <name type="scientific">Alternaria alternata</name>
    <name type="common">Alternaria rot fungus</name>
    <name type="synonym">Torula alternata</name>
    <dbReference type="NCBI Taxonomy" id="5599"/>
    <lineage>
        <taxon>Eukaryota</taxon>
        <taxon>Fungi</taxon>
        <taxon>Dikarya</taxon>
        <taxon>Ascomycota</taxon>
        <taxon>Pezizomycotina</taxon>
        <taxon>Dothideomycetes</taxon>
        <taxon>Pleosporomycetidae</taxon>
        <taxon>Pleosporales</taxon>
        <taxon>Pleosporineae</taxon>
        <taxon>Pleosporaceae</taxon>
        <taxon>Alternaria</taxon>
        <taxon>Alternaria sect. Alternaria</taxon>
        <taxon>Alternaria alternata complex</taxon>
    </lineage>
</organism>
<feature type="binding site" evidence="4">
    <location>
        <position position="83"/>
    </location>
    <ligand>
        <name>Zn(2+)</name>
        <dbReference type="ChEBI" id="CHEBI:29105"/>
    </ligand>
</feature>
<evidence type="ECO:0000256" key="4">
    <source>
        <dbReference type="PIRSR" id="PIRSR601765-1"/>
    </source>
</evidence>
<reference evidence="7" key="1">
    <citation type="journal article" date="2019" name="bioRxiv">
        <title>Genomics, evolutionary history and diagnostics of the Alternaria alternata species group including apple and Asian pear pathotypes.</title>
        <authorList>
            <person name="Armitage A.D."/>
            <person name="Cockerton H.M."/>
            <person name="Sreenivasaprasad S."/>
            <person name="Woodhall J.W."/>
            <person name="Lane C.R."/>
            <person name="Harrison R.J."/>
            <person name="Clarkson J.P."/>
        </authorList>
    </citation>
    <scope>NUCLEOTIDE SEQUENCE [LARGE SCALE GENOMIC DNA]</scope>
    <source>
        <strain evidence="7">FERA 1177</strain>
    </source>
</reference>
<feature type="binding site" evidence="4">
    <location>
        <position position="85"/>
    </location>
    <ligand>
        <name>Zn(2+)</name>
        <dbReference type="ChEBI" id="CHEBI:29105"/>
    </ligand>
</feature>
<name>A0A4Q4MUS5_ALTAL</name>
<proteinExistence type="inferred from homology"/>
<dbReference type="GO" id="GO:0008270">
    <property type="term" value="F:zinc ion binding"/>
    <property type="evidence" value="ECO:0007669"/>
    <property type="project" value="UniProtKB-UniRule"/>
</dbReference>
<protein>
    <recommendedName>
        <fullName evidence="5">Carbonic anhydrase</fullName>
        <ecNumber evidence="5">4.2.1.1</ecNumber>
    </recommendedName>
    <alternativeName>
        <fullName evidence="5">Carbonate dehydratase</fullName>
    </alternativeName>
</protein>
<accession>A0A4Q4MUS5</accession>
<evidence type="ECO:0000256" key="3">
    <source>
        <dbReference type="ARBA" id="ARBA00022833"/>
    </source>
</evidence>
<keyword evidence="3 4" id="KW-0862">Zinc</keyword>
<feature type="binding site" evidence="4">
    <location>
        <position position="138"/>
    </location>
    <ligand>
        <name>Zn(2+)</name>
        <dbReference type="ChEBI" id="CHEBI:29105"/>
    </ligand>
</feature>
<evidence type="ECO:0000313" key="6">
    <source>
        <dbReference type="EMBL" id="RYN60394.1"/>
    </source>
</evidence>
<feature type="binding site" evidence="4">
    <location>
        <position position="135"/>
    </location>
    <ligand>
        <name>Zn(2+)</name>
        <dbReference type="ChEBI" id="CHEBI:29105"/>
    </ligand>
</feature>
<dbReference type="CDD" id="cd03379">
    <property type="entry name" value="beta_CA_cladeD"/>
    <property type="match status" value="1"/>
</dbReference>
<dbReference type="EMBL" id="PDXD01000122">
    <property type="protein sequence ID" value="RYN60394.1"/>
    <property type="molecule type" value="Genomic_DNA"/>
</dbReference>
<sequence>MAIKGHKFPPNLILIIFKQLALQRLAAIHSNKTPILNFSTSLIMTTIESLLQRNKATEHVPLPYISELSTLGAPPIRTLIVTCADPRVCPEKWFNLNPGEVIIHRNAGGNVQHAFRDISVLDSLFTIDEIAVIHHTDCGTLHFKEEQVRDYVKKQTDETHWAEVDKMVFGANADIEKSVKEDLAWVRAHPMIREQLKGGCQGFIFDIKTGELKKVGTA</sequence>
<dbReference type="Proteomes" id="UP000291422">
    <property type="component" value="Unassembled WGS sequence"/>
</dbReference>
<comment type="catalytic activity">
    <reaction evidence="5">
        <text>hydrogencarbonate + H(+) = CO2 + H2O</text>
        <dbReference type="Rhea" id="RHEA:10748"/>
        <dbReference type="ChEBI" id="CHEBI:15377"/>
        <dbReference type="ChEBI" id="CHEBI:15378"/>
        <dbReference type="ChEBI" id="CHEBI:16526"/>
        <dbReference type="ChEBI" id="CHEBI:17544"/>
        <dbReference type="EC" id="4.2.1.1"/>
    </reaction>
</comment>
<comment type="similarity">
    <text evidence="1 5">Belongs to the beta-class carbonic anhydrase family.</text>
</comment>
<dbReference type="InterPro" id="IPR036874">
    <property type="entry name" value="Carbonic_anhydrase_sf"/>
</dbReference>
<evidence type="ECO:0000313" key="7">
    <source>
        <dbReference type="Proteomes" id="UP000291422"/>
    </source>
</evidence>
<dbReference type="Gene3D" id="3.40.1050.10">
    <property type="entry name" value="Carbonic anhydrase"/>
    <property type="match status" value="1"/>
</dbReference>
<dbReference type="EC" id="4.2.1.1" evidence="5"/>
<keyword evidence="2 4" id="KW-0479">Metal-binding</keyword>
<comment type="cofactor">
    <cofactor evidence="4">
        <name>Zn(2+)</name>
        <dbReference type="ChEBI" id="CHEBI:29105"/>
    </cofactor>
    <text evidence="4">Binds 1 zinc ion per subunit.</text>
</comment>
<evidence type="ECO:0000256" key="1">
    <source>
        <dbReference type="ARBA" id="ARBA00006217"/>
    </source>
</evidence>
<comment type="caution">
    <text evidence="6">The sequence shown here is derived from an EMBL/GenBank/DDBJ whole genome shotgun (WGS) entry which is preliminary data.</text>
</comment>
<keyword evidence="5" id="KW-0456">Lyase</keyword>
<comment type="function">
    <text evidence="5">Reversible hydration of carbon dioxide.</text>
</comment>
<dbReference type="SUPFAM" id="SSF53056">
    <property type="entry name" value="beta-carbonic anhydrase, cab"/>
    <property type="match status" value="1"/>
</dbReference>
<dbReference type="AlphaFoldDB" id="A0A4Q4MUS5"/>
<dbReference type="Pfam" id="PF00484">
    <property type="entry name" value="Pro_CA"/>
    <property type="match status" value="1"/>
</dbReference>